<keyword evidence="2" id="KW-1185">Reference proteome</keyword>
<dbReference type="Proteomes" id="UP000239899">
    <property type="component" value="Unassembled WGS sequence"/>
</dbReference>
<accession>A0A2P6TMQ1</accession>
<comment type="caution">
    <text evidence="1">The sequence shown here is derived from an EMBL/GenBank/DDBJ whole genome shotgun (WGS) entry which is preliminary data.</text>
</comment>
<dbReference type="EMBL" id="LHPG02000011">
    <property type="protein sequence ID" value="PRW45614.1"/>
    <property type="molecule type" value="Genomic_DNA"/>
</dbReference>
<reference evidence="1 2" key="1">
    <citation type="journal article" date="2018" name="Plant J.">
        <title>Genome sequences of Chlorella sorokiniana UTEX 1602 and Micractinium conductrix SAG 241.80: implications to maltose excretion by a green alga.</title>
        <authorList>
            <person name="Arriola M.B."/>
            <person name="Velmurugan N."/>
            <person name="Zhang Y."/>
            <person name="Plunkett M.H."/>
            <person name="Hondzo H."/>
            <person name="Barney B.M."/>
        </authorList>
    </citation>
    <scope>NUCLEOTIDE SEQUENCE [LARGE SCALE GENOMIC DNA]</scope>
    <source>
        <strain evidence="2">UTEX 1602</strain>
    </source>
</reference>
<proteinExistence type="predicted"/>
<organism evidence="1 2">
    <name type="scientific">Chlorella sorokiniana</name>
    <name type="common">Freshwater green alga</name>
    <dbReference type="NCBI Taxonomy" id="3076"/>
    <lineage>
        <taxon>Eukaryota</taxon>
        <taxon>Viridiplantae</taxon>
        <taxon>Chlorophyta</taxon>
        <taxon>core chlorophytes</taxon>
        <taxon>Trebouxiophyceae</taxon>
        <taxon>Chlorellales</taxon>
        <taxon>Chlorellaceae</taxon>
        <taxon>Chlorella clade</taxon>
        <taxon>Chlorella</taxon>
    </lineage>
</organism>
<gene>
    <name evidence="1" type="ORF">C2E21_6092</name>
</gene>
<sequence length="218" mass="24814">MLERMQLPRFNLPFLSSGGSNRGRSRGASAAARLQSRLPTLQRAPQRWRELLVHAIDLQKEIDTLQPPPGLTGRWRKCKESSDSMTDAFEMVELPWLFRKAVAVLNVLELEDTADHFSTTLKAGGIMDVVEKYPWNGETVDHPRRDKRKGRHRAHVARSEAGEPCIICEWEDPFGGRCTDTFSLSNCGLVLTQTTDMSIKATGRRTLYKTVYHRIHQQ</sequence>
<dbReference type="AlphaFoldDB" id="A0A2P6TMQ1"/>
<protein>
    <submittedName>
        <fullName evidence="1">Uncharacterized protein</fullName>
    </submittedName>
</protein>
<name>A0A2P6TMQ1_CHLSO</name>
<dbReference type="OrthoDB" id="508046at2759"/>
<evidence type="ECO:0000313" key="2">
    <source>
        <dbReference type="Proteomes" id="UP000239899"/>
    </source>
</evidence>
<evidence type="ECO:0000313" key="1">
    <source>
        <dbReference type="EMBL" id="PRW45614.1"/>
    </source>
</evidence>